<feature type="region of interest" description="Disordered" evidence="1">
    <location>
        <begin position="197"/>
        <end position="247"/>
    </location>
</feature>
<protein>
    <recommendedName>
        <fullName evidence="4">Guanylate cyclase domain-containing protein</fullName>
    </recommendedName>
</protein>
<comment type="caution">
    <text evidence="2">The sequence shown here is derived from an EMBL/GenBank/DDBJ whole genome shotgun (WGS) entry which is preliminary data.</text>
</comment>
<proteinExistence type="predicted"/>
<gene>
    <name evidence="2" type="ORF">QCN29_03595</name>
</gene>
<evidence type="ECO:0000313" key="2">
    <source>
        <dbReference type="EMBL" id="MDH2387885.1"/>
    </source>
</evidence>
<dbReference type="RefSeq" id="WP_279926195.1">
    <property type="nucleotide sequence ID" value="NZ_JARWBG010000003.1"/>
</dbReference>
<name>A0ABT6HGJ7_9ACTN</name>
<feature type="compositionally biased region" description="Polar residues" evidence="1">
    <location>
        <begin position="261"/>
        <end position="274"/>
    </location>
</feature>
<reference evidence="2 3" key="1">
    <citation type="submission" date="2023-04" db="EMBL/GenBank/DDBJ databases">
        <title>Streptomyces chengmaiensis sp. nov. isolated from the stem of mangrove plant in Hainan.</title>
        <authorList>
            <person name="Huang X."/>
            <person name="Zhou S."/>
            <person name="Chu X."/>
            <person name="Xie Y."/>
            <person name="Lin Y."/>
        </authorList>
    </citation>
    <scope>NUCLEOTIDE SEQUENCE [LARGE SCALE GENOMIC DNA]</scope>
    <source>
        <strain evidence="2 3">HNM0663</strain>
    </source>
</reference>
<evidence type="ECO:0008006" key="4">
    <source>
        <dbReference type="Google" id="ProtNLM"/>
    </source>
</evidence>
<dbReference type="InterPro" id="IPR029787">
    <property type="entry name" value="Nucleotide_cyclase"/>
</dbReference>
<keyword evidence="3" id="KW-1185">Reference proteome</keyword>
<dbReference type="Gene3D" id="3.30.70.1230">
    <property type="entry name" value="Nucleotide cyclase"/>
    <property type="match status" value="1"/>
</dbReference>
<sequence length="286" mass="30325">MKRLQALNRLVVSVDAEGSSRRDAKGKLRLRDTVYRVVHAASAAIGVPSETVHLEDRGDGVLLAMDPAVPPQHMVGIWLEEVYQQLREEQHATDPASRVRLRIAMHMGPVTDDGRGLVGGTVDIACGLCDCPEARAVLTAAESSDLVFVASQLLYDTVIAEGGRFVEPEHYRSAAVRVKGKPQSAWLYVPRLPAPPFPVPRDSGPPPGPGPHPGPEPAGTAQGGAAQGAAAGPVRTAEDPPLSAPAAPLYHNKWNIHVDGVNQNIDGGSQTINVSWPEGKTGARDE</sequence>
<organism evidence="2 3">
    <name type="scientific">Streptomyces chengmaiensis</name>
    <dbReference type="NCBI Taxonomy" id="3040919"/>
    <lineage>
        <taxon>Bacteria</taxon>
        <taxon>Bacillati</taxon>
        <taxon>Actinomycetota</taxon>
        <taxon>Actinomycetes</taxon>
        <taxon>Kitasatosporales</taxon>
        <taxon>Streptomycetaceae</taxon>
        <taxon>Streptomyces</taxon>
    </lineage>
</organism>
<evidence type="ECO:0000313" key="3">
    <source>
        <dbReference type="Proteomes" id="UP001223144"/>
    </source>
</evidence>
<feature type="region of interest" description="Disordered" evidence="1">
    <location>
        <begin position="259"/>
        <end position="286"/>
    </location>
</feature>
<accession>A0ABT6HGJ7</accession>
<evidence type="ECO:0000256" key="1">
    <source>
        <dbReference type="SAM" id="MobiDB-lite"/>
    </source>
</evidence>
<dbReference type="SUPFAM" id="SSF55073">
    <property type="entry name" value="Nucleotide cyclase"/>
    <property type="match status" value="1"/>
</dbReference>
<feature type="compositionally biased region" description="Pro residues" evidence="1">
    <location>
        <begin position="197"/>
        <end position="216"/>
    </location>
</feature>
<dbReference type="Proteomes" id="UP001223144">
    <property type="component" value="Unassembled WGS sequence"/>
</dbReference>
<dbReference type="EMBL" id="JARWBG010000003">
    <property type="protein sequence ID" value="MDH2387885.1"/>
    <property type="molecule type" value="Genomic_DNA"/>
</dbReference>